<dbReference type="EMBL" id="CP007145">
    <property type="protein sequence ID" value="AHJ97819.1"/>
    <property type="molecule type" value="Genomic_DNA"/>
</dbReference>
<evidence type="ECO:0000313" key="2">
    <source>
        <dbReference type="Proteomes" id="UP000019423"/>
    </source>
</evidence>
<reference evidence="1 2" key="1">
    <citation type="submission" date="2014-01" db="EMBL/GenBank/DDBJ databases">
        <title>Complete genome sequence of ionizing-radiation resistance bacterium Hymenobacter swuensis DY53.</title>
        <authorList>
            <person name="Jung J.-H."/>
            <person name="Jeong S.-W."/>
            <person name="Joe M.-H."/>
            <person name="Cho y.-j."/>
            <person name="Kim M.-K."/>
            <person name="Lim S.-Y."/>
        </authorList>
    </citation>
    <scope>NUCLEOTIDE SEQUENCE [LARGE SCALE GENOMIC DNA]</scope>
    <source>
        <strain evidence="1 2">DY53</strain>
    </source>
</reference>
<sequence>MNREVFFMTGGGLFGEIIRNRWGLPMMEKDSSFQVAT</sequence>
<gene>
    <name evidence="1" type="ORF">Hsw_2224</name>
</gene>
<dbReference type="KEGG" id="hsw:Hsw_2224"/>
<organism evidence="1 2">
    <name type="scientific">Hymenobacter swuensis DY53</name>
    <dbReference type="NCBI Taxonomy" id="1227739"/>
    <lineage>
        <taxon>Bacteria</taxon>
        <taxon>Pseudomonadati</taxon>
        <taxon>Bacteroidota</taxon>
        <taxon>Cytophagia</taxon>
        <taxon>Cytophagales</taxon>
        <taxon>Hymenobacteraceae</taxon>
        <taxon>Hymenobacter</taxon>
    </lineage>
</organism>
<proteinExistence type="predicted"/>
<dbReference type="HOGENOM" id="CLU_3344560_0_0_10"/>
<keyword evidence="2" id="KW-1185">Reference proteome</keyword>
<protein>
    <submittedName>
        <fullName evidence="1">Uncharacterized protein</fullName>
    </submittedName>
</protein>
<dbReference type="AlphaFoldDB" id="W8EXJ2"/>
<accession>W8EXJ2</accession>
<dbReference type="Proteomes" id="UP000019423">
    <property type="component" value="Chromosome"/>
</dbReference>
<evidence type="ECO:0000313" key="1">
    <source>
        <dbReference type="EMBL" id="AHJ97819.1"/>
    </source>
</evidence>
<name>W8EXJ2_9BACT</name>